<name>A0A3D9SKP4_9ACTN</name>
<proteinExistence type="predicted"/>
<evidence type="ECO:0000313" key="3">
    <source>
        <dbReference type="Proteomes" id="UP000256661"/>
    </source>
</evidence>
<keyword evidence="3" id="KW-1185">Reference proteome</keyword>
<organism evidence="2 3">
    <name type="scientific">Thermomonospora umbrina</name>
    <dbReference type="NCBI Taxonomy" id="111806"/>
    <lineage>
        <taxon>Bacteria</taxon>
        <taxon>Bacillati</taxon>
        <taxon>Actinomycetota</taxon>
        <taxon>Actinomycetes</taxon>
        <taxon>Streptosporangiales</taxon>
        <taxon>Thermomonosporaceae</taxon>
        <taxon>Thermomonospora</taxon>
    </lineage>
</organism>
<protein>
    <submittedName>
        <fullName evidence="2">Uncharacterized protein</fullName>
    </submittedName>
</protein>
<dbReference type="EMBL" id="QTTT01000001">
    <property type="protein sequence ID" value="REE96277.1"/>
    <property type="molecule type" value="Genomic_DNA"/>
</dbReference>
<accession>A0A3D9SKP4</accession>
<evidence type="ECO:0000313" key="2">
    <source>
        <dbReference type="EMBL" id="REE96277.1"/>
    </source>
</evidence>
<reference evidence="2 3" key="1">
    <citation type="submission" date="2018-08" db="EMBL/GenBank/DDBJ databases">
        <title>Sequencing the genomes of 1000 actinobacteria strains.</title>
        <authorList>
            <person name="Klenk H.-P."/>
        </authorList>
    </citation>
    <scope>NUCLEOTIDE SEQUENCE [LARGE SCALE GENOMIC DNA]</scope>
    <source>
        <strain evidence="2 3">DSM 43927</strain>
    </source>
</reference>
<feature type="compositionally biased region" description="Basic and acidic residues" evidence="1">
    <location>
        <begin position="34"/>
        <end position="47"/>
    </location>
</feature>
<sequence>MNRTSIPRPRAGEGRRPIRTTSLRALAVAAHLERGLGLEGPPGRDRAGDEDEARTAA</sequence>
<evidence type="ECO:0000256" key="1">
    <source>
        <dbReference type="SAM" id="MobiDB-lite"/>
    </source>
</evidence>
<comment type="caution">
    <text evidence="2">The sequence shown here is derived from an EMBL/GenBank/DDBJ whole genome shotgun (WGS) entry which is preliminary data.</text>
</comment>
<feature type="compositionally biased region" description="Acidic residues" evidence="1">
    <location>
        <begin position="48"/>
        <end position="57"/>
    </location>
</feature>
<feature type="region of interest" description="Disordered" evidence="1">
    <location>
        <begin position="34"/>
        <end position="57"/>
    </location>
</feature>
<gene>
    <name evidence="2" type="ORF">DFJ69_1707</name>
</gene>
<dbReference type="AlphaFoldDB" id="A0A3D9SKP4"/>
<dbReference type="RefSeq" id="WP_170177576.1">
    <property type="nucleotide sequence ID" value="NZ_QTTT01000001.1"/>
</dbReference>
<feature type="region of interest" description="Disordered" evidence="1">
    <location>
        <begin position="1"/>
        <end position="20"/>
    </location>
</feature>
<dbReference type="Proteomes" id="UP000256661">
    <property type="component" value="Unassembled WGS sequence"/>
</dbReference>